<name>A0A6G0XB72_9STRA</name>
<dbReference type="AlphaFoldDB" id="A0A6G0XB72"/>
<gene>
    <name evidence="1" type="ORF">Ae201684_006488</name>
</gene>
<sequence>MFARRLLRVAQRPIRRGFSSQGPAPHSGANDNSSFFQLLAMGSFVGLSVYIYRDPDVLPESIRKFMPIQKPEGKSMTLEEYEAWRAKQSTPSAAPAITGEKKNVTVQVDEAPTIEIDPTEVVAPHSKAPETKESLQQALELARSNESTFLAELKASKAPLTDEDKELLQAFRNEKARIKKELKALTA</sequence>
<dbReference type="EMBL" id="VJMJ01000084">
    <property type="protein sequence ID" value="KAF0737318.1"/>
    <property type="molecule type" value="Genomic_DNA"/>
</dbReference>
<comment type="caution">
    <text evidence="1">The sequence shown here is derived from an EMBL/GenBank/DDBJ whole genome shotgun (WGS) entry which is preliminary data.</text>
</comment>
<organism evidence="1 2">
    <name type="scientific">Aphanomyces euteiches</name>
    <dbReference type="NCBI Taxonomy" id="100861"/>
    <lineage>
        <taxon>Eukaryota</taxon>
        <taxon>Sar</taxon>
        <taxon>Stramenopiles</taxon>
        <taxon>Oomycota</taxon>
        <taxon>Saprolegniomycetes</taxon>
        <taxon>Saprolegniales</taxon>
        <taxon>Verrucalvaceae</taxon>
        <taxon>Aphanomyces</taxon>
    </lineage>
</organism>
<keyword evidence="2" id="KW-1185">Reference proteome</keyword>
<dbReference type="VEuPathDB" id="FungiDB:AeMF1_010616"/>
<protein>
    <submittedName>
        <fullName evidence="1">Uncharacterized protein</fullName>
    </submittedName>
</protein>
<dbReference type="Proteomes" id="UP000481153">
    <property type="component" value="Unassembled WGS sequence"/>
</dbReference>
<evidence type="ECO:0000313" key="1">
    <source>
        <dbReference type="EMBL" id="KAF0737318.1"/>
    </source>
</evidence>
<accession>A0A6G0XB72</accession>
<proteinExistence type="predicted"/>
<evidence type="ECO:0000313" key="2">
    <source>
        <dbReference type="Proteomes" id="UP000481153"/>
    </source>
</evidence>
<reference evidence="1 2" key="1">
    <citation type="submission" date="2019-07" db="EMBL/GenBank/DDBJ databases">
        <title>Genomics analysis of Aphanomyces spp. identifies a new class of oomycete effector associated with host adaptation.</title>
        <authorList>
            <person name="Gaulin E."/>
        </authorList>
    </citation>
    <scope>NUCLEOTIDE SEQUENCE [LARGE SCALE GENOMIC DNA]</scope>
    <source>
        <strain evidence="1 2">ATCC 201684</strain>
    </source>
</reference>